<dbReference type="OrthoDB" id="65722at2"/>
<dbReference type="Proteomes" id="UP000315364">
    <property type="component" value="Chromosome"/>
</dbReference>
<sequence>MQPNAARAVMARPGASFAGLCGLMLLVTPALAGDRALIDVIGYSQDADYFAFEEFGIQDGSGFAYSNIYVVNLETDSWALGTPVRVRADDETATLSQIRAEAQAKAAETIASLEIDVPAEMAALVGDGAPGVEAQALRFGAPGYEPGAVMGDYELRLSSFATTAAAPCADWFSVDPMGYQLTVSADGTERVVHRDESLPRSRGCPVTYRLYGVTLPFNAGSVEGAVALISVYPGGFEGPDRRFLAVPLGL</sequence>
<name>A0A5B8LYA6_9HYPH</name>
<keyword evidence="3" id="KW-1185">Reference proteome</keyword>
<dbReference type="EMBL" id="CP042304">
    <property type="protein sequence ID" value="QDZ12350.1"/>
    <property type="molecule type" value="Genomic_DNA"/>
</dbReference>
<protein>
    <submittedName>
        <fullName evidence="2">DUF2259 domain-containing protein</fullName>
    </submittedName>
</protein>
<dbReference type="AlphaFoldDB" id="A0A5B8LYA6"/>
<reference evidence="2 3" key="1">
    <citation type="submission" date="2019-07" db="EMBL/GenBank/DDBJ databases">
        <title>Full genome sequence of Devosia sp. Gsoil 520.</title>
        <authorList>
            <person name="Im W.-T."/>
        </authorList>
    </citation>
    <scope>NUCLEOTIDE SEQUENCE [LARGE SCALE GENOMIC DNA]</scope>
    <source>
        <strain evidence="2 3">Gsoil 520</strain>
    </source>
</reference>
<dbReference type="InterPro" id="IPR018725">
    <property type="entry name" value="DUF2259_secreted"/>
</dbReference>
<dbReference type="KEGG" id="dea:FPZ08_17295"/>
<keyword evidence="1" id="KW-0732">Signal</keyword>
<feature type="signal peptide" evidence="1">
    <location>
        <begin position="1"/>
        <end position="32"/>
    </location>
</feature>
<organism evidence="2 3">
    <name type="scientific">Devosia ginsengisoli</name>
    <dbReference type="NCBI Taxonomy" id="400770"/>
    <lineage>
        <taxon>Bacteria</taxon>
        <taxon>Pseudomonadati</taxon>
        <taxon>Pseudomonadota</taxon>
        <taxon>Alphaproteobacteria</taxon>
        <taxon>Hyphomicrobiales</taxon>
        <taxon>Devosiaceae</taxon>
        <taxon>Devosia</taxon>
    </lineage>
</organism>
<accession>A0A5B8LYA6</accession>
<dbReference type="Pfam" id="PF10016">
    <property type="entry name" value="DUF2259"/>
    <property type="match status" value="1"/>
</dbReference>
<dbReference type="RefSeq" id="WP_146291286.1">
    <property type="nucleotide sequence ID" value="NZ_CP042304.1"/>
</dbReference>
<feature type="chain" id="PRO_5022754105" evidence="1">
    <location>
        <begin position="33"/>
        <end position="250"/>
    </location>
</feature>
<evidence type="ECO:0000313" key="2">
    <source>
        <dbReference type="EMBL" id="QDZ12350.1"/>
    </source>
</evidence>
<evidence type="ECO:0000256" key="1">
    <source>
        <dbReference type="SAM" id="SignalP"/>
    </source>
</evidence>
<proteinExistence type="predicted"/>
<gene>
    <name evidence="2" type="ORF">FPZ08_17295</name>
</gene>
<evidence type="ECO:0000313" key="3">
    <source>
        <dbReference type="Proteomes" id="UP000315364"/>
    </source>
</evidence>